<dbReference type="EMBL" id="JAKNSF020000056">
    <property type="protein sequence ID" value="KAK7724642.1"/>
    <property type="molecule type" value="Genomic_DNA"/>
</dbReference>
<accession>A0ABR1P241</accession>
<feature type="compositionally biased region" description="Low complexity" evidence="1">
    <location>
        <begin position="314"/>
        <end position="328"/>
    </location>
</feature>
<feature type="region of interest" description="Disordered" evidence="1">
    <location>
        <begin position="697"/>
        <end position="718"/>
    </location>
</feature>
<feature type="compositionally biased region" description="Pro residues" evidence="1">
    <location>
        <begin position="1162"/>
        <end position="1178"/>
    </location>
</feature>
<organism evidence="2 3">
    <name type="scientific">Diaporthe eres</name>
    <name type="common">Phomopsis oblonga</name>
    <dbReference type="NCBI Taxonomy" id="83184"/>
    <lineage>
        <taxon>Eukaryota</taxon>
        <taxon>Fungi</taxon>
        <taxon>Dikarya</taxon>
        <taxon>Ascomycota</taxon>
        <taxon>Pezizomycotina</taxon>
        <taxon>Sordariomycetes</taxon>
        <taxon>Sordariomycetidae</taxon>
        <taxon>Diaporthales</taxon>
        <taxon>Diaporthaceae</taxon>
        <taxon>Diaporthe</taxon>
        <taxon>Diaporthe eres species complex</taxon>
    </lineage>
</organism>
<feature type="compositionally biased region" description="Low complexity" evidence="1">
    <location>
        <begin position="346"/>
        <end position="362"/>
    </location>
</feature>
<feature type="region of interest" description="Disordered" evidence="1">
    <location>
        <begin position="459"/>
        <end position="505"/>
    </location>
</feature>
<gene>
    <name evidence="2" type="ORF">SLS63_008622</name>
</gene>
<feature type="region of interest" description="Disordered" evidence="1">
    <location>
        <begin position="830"/>
        <end position="1047"/>
    </location>
</feature>
<reference evidence="2 3" key="1">
    <citation type="submission" date="2024-02" db="EMBL/GenBank/DDBJ databases">
        <title>De novo assembly and annotation of 12 fungi associated with fruit tree decline syndrome in Ontario, Canada.</title>
        <authorList>
            <person name="Sulman M."/>
            <person name="Ellouze W."/>
            <person name="Ilyukhin E."/>
        </authorList>
    </citation>
    <scope>NUCLEOTIDE SEQUENCE [LARGE SCALE GENOMIC DNA]</scope>
    <source>
        <strain evidence="2 3">M169</strain>
    </source>
</reference>
<evidence type="ECO:0000256" key="1">
    <source>
        <dbReference type="SAM" id="MobiDB-lite"/>
    </source>
</evidence>
<dbReference type="Proteomes" id="UP001430848">
    <property type="component" value="Unassembled WGS sequence"/>
</dbReference>
<name>A0ABR1P241_DIAER</name>
<feature type="compositionally biased region" description="Low complexity" evidence="1">
    <location>
        <begin position="1206"/>
        <end position="1241"/>
    </location>
</feature>
<comment type="caution">
    <text evidence="2">The sequence shown here is derived from an EMBL/GenBank/DDBJ whole genome shotgun (WGS) entry which is preliminary data.</text>
</comment>
<feature type="compositionally biased region" description="Polar residues" evidence="1">
    <location>
        <begin position="844"/>
        <end position="858"/>
    </location>
</feature>
<keyword evidence="3" id="KW-1185">Reference proteome</keyword>
<evidence type="ECO:0000313" key="2">
    <source>
        <dbReference type="EMBL" id="KAK7724642.1"/>
    </source>
</evidence>
<evidence type="ECO:0000313" key="3">
    <source>
        <dbReference type="Proteomes" id="UP001430848"/>
    </source>
</evidence>
<feature type="compositionally biased region" description="Basic and acidic residues" evidence="1">
    <location>
        <begin position="368"/>
        <end position="377"/>
    </location>
</feature>
<feature type="region of interest" description="Disordered" evidence="1">
    <location>
        <begin position="285"/>
        <end position="435"/>
    </location>
</feature>
<protein>
    <submittedName>
        <fullName evidence="2">Uncharacterized protein</fullName>
    </submittedName>
</protein>
<feature type="compositionally biased region" description="Basic and acidic residues" evidence="1">
    <location>
        <begin position="412"/>
        <end position="434"/>
    </location>
</feature>
<feature type="compositionally biased region" description="Low complexity" evidence="1">
    <location>
        <begin position="1179"/>
        <end position="1190"/>
    </location>
</feature>
<feature type="region of interest" description="Disordered" evidence="1">
    <location>
        <begin position="1153"/>
        <end position="1261"/>
    </location>
</feature>
<feature type="compositionally biased region" description="Basic residues" evidence="1">
    <location>
        <begin position="899"/>
        <end position="909"/>
    </location>
</feature>
<feature type="compositionally biased region" description="Polar residues" evidence="1">
    <location>
        <begin position="386"/>
        <end position="400"/>
    </location>
</feature>
<proteinExistence type="predicted"/>
<feature type="compositionally biased region" description="Acidic residues" evidence="1">
    <location>
        <begin position="883"/>
        <end position="892"/>
    </location>
</feature>
<sequence>MTRKTTEANKAWEDSVSRGEMNWLKDTAFVAADCFLPPSNYQPHTWERIAVPPATSDHGRGRIYKRVPGRSMDIKYNLVAAELDSQGFDMRKRVRMTGHKSAWGLHSFDPRYETAMNVQDEIGKARDQVKNAYKQIAQDNDTIRKNARPTKRSTYEPSQLACTPRKRHNSRWPVTPPTWEAMIAEWQPLIVFEIDISEIDEPAFWEQENAMALQQDEQGVQHLAGKRSKKRRSIVQRPSLSTISEELKGPSGVPAKYRPMYSAPSKRWAAAAEKYFTITATPTGVTVDDAEGDEASSESSGIEITNHRGHFRVPSSPLSSRSATTAASNRDTQDPVEVTNERGRFRVPSSPLSSRSSTTTASNRKRRAQNDDIDQRTPVRRRSLARESSPSATRLTTDSTAVAVFDQPTPKVHTEPEHETKRRVSLDNARRSDRPLQMTAFKKVRTWVSSTFTGRRRSFAEVMEEQDEQDERPRTRRRHTLDVDVGRNPDIFGQTAGREQELLPDSDALRSTAPETTLPGPIAQTEIQAEDTQTPPIENGTTSFGAGASKNIDDRVGNLHNGAATLAAQEDSLSEVDTEFSMARNASYQETAASLEDSASSPGQKTVGIDWNAITNIDDKIRDLLDRKADLVFSKDIPAGKDDDGDALLSDGDETQPFEESVLNRIMSALESDEDEDITMGSPQVDTLAPKLHVANPPVTDPFMADSPVADSPAVDSPVPDSPIADLPTAMELSVDAVSNTTMADVHVSGELAAMPQPVEALEHDAATTIIESAAMTDTPISEELGATSQPLEVPDDGFHAATAIEHSAIGDTSISDELAAMPQSAEAPDQNLDAATPDEAMPNASTSEQRGATSQSDEAGGRASHTGAAGLPTAQPQTVEAQDGDPSDDSQLEMLHSFVRRAQMKPKRRESMTLFTGSPRAQVEPGITLKSPRQPLGQKDSNMSPSPGKKRKLKEVEEAPLDMTKTSRLVKPDLEDTMPQPLRKRRRKGGENDSPDEIFNPDMAMSQSLTQRGSSGGPRRSKRVATTKPAEPVTPSHIPVRLPGSFDADMPAISTAGLMQRKTEKDLATLTRTNTRRNKGAALPVPARLAGLSLPADAAADPFISPEKAAGLRASRRVKSVRWDETLARFQGDVDGNLAAATAAVVTPATSVPAAVEEPTTPGPAPVTTPGTAPAPAPVTSSVPASAPPESEKKKALRPRPSRLPAAVTKTATTPKTAKTPKPKAAATPSRVTPTPTRRSGALGARLGTPAAKRRGSART</sequence>
<feature type="compositionally biased region" description="Low complexity" evidence="1">
    <location>
        <begin position="705"/>
        <end position="718"/>
    </location>
</feature>